<dbReference type="InterPro" id="IPR001494">
    <property type="entry name" value="Importin-beta_N"/>
</dbReference>
<protein>
    <submittedName>
        <fullName evidence="9">Armadillo/beta-catenin-like repeat-containing protein</fullName>
    </submittedName>
</protein>
<dbReference type="InterPro" id="IPR011989">
    <property type="entry name" value="ARM-like"/>
</dbReference>
<evidence type="ECO:0000256" key="2">
    <source>
        <dbReference type="ARBA" id="ARBA00004496"/>
    </source>
</evidence>
<evidence type="ECO:0000256" key="7">
    <source>
        <dbReference type="ARBA" id="ARBA00023242"/>
    </source>
</evidence>
<gene>
    <name evidence="9" type="ORF">AV274_4795</name>
</gene>
<keyword evidence="6" id="KW-0653">Protein transport</keyword>
<keyword evidence="4" id="KW-0963">Cytoplasm</keyword>
<reference evidence="9 10" key="1">
    <citation type="submission" date="2016-05" db="EMBL/GenBank/DDBJ databases">
        <title>Nuclear genome of Blastocystis sp. subtype 1 NandII.</title>
        <authorList>
            <person name="Gentekaki E."/>
            <person name="Curtis B."/>
            <person name="Stairs C."/>
            <person name="Eme L."/>
            <person name="Herman E."/>
            <person name="Klimes V."/>
            <person name="Arias M.C."/>
            <person name="Elias M."/>
            <person name="Hilliou F."/>
            <person name="Klute M."/>
            <person name="Malik S.-B."/>
            <person name="Pightling A."/>
            <person name="Rachubinski R."/>
            <person name="Salas D."/>
            <person name="Schlacht A."/>
            <person name="Suga H."/>
            <person name="Archibald J."/>
            <person name="Ball S.G."/>
            <person name="Clark G."/>
            <person name="Dacks J."/>
            <person name="Van Der Giezen M."/>
            <person name="Tsaousis A."/>
            <person name="Roger A."/>
        </authorList>
    </citation>
    <scope>NUCLEOTIDE SEQUENCE [LARGE SCALE GENOMIC DNA]</scope>
    <source>
        <strain evidence="10">ATCC 50177 / NandII</strain>
    </source>
</reference>
<comment type="subcellular location">
    <subcellularLocation>
        <location evidence="2">Cytoplasm</location>
    </subcellularLocation>
    <subcellularLocation>
        <location evidence="1">Nucleus</location>
    </subcellularLocation>
</comment>
<evidence type="ECO:0000313" key="9">
    <source>
        <dbReference type="EMBL" id="OAO13528.1"/>
    </source>
</evidence>
<evidence type="ECO:0000256" key="4">
    <source>
        <dbReference type="ARBA" id="ARBA00022490"/>
    </source>
</evidence>
<proteinExistence type="predicted"/>
<dbReference type="PANTHER" id="PTHR10527">
    <property type="entry name" value="IMPORTIN BETA"/>
    <property type="match status" value="1"/>
</dbReference>
<keyword evidence="7" id="KW-0539">Nucleus</keyword>
<feature type="domain" description="Importin N-terminal" evidence="8">
    <location>
        <begin position="25"/>
        <end position="91"/>
    </location>
</feature>
<dbReference type="STRING" id="478820.A0A196S928"/>
<dbReference type="EMBL" id="LXWW01000374">
    <property type="protein sequence ID" value="OAO13528.1"/>
    <property type="molecule type" value="Genomic_DNA"/>
</dbReference>
<evidence type="ECO:0000256" key="6">
    <source>
        <dbReference type="ARBA" id="ARBA00022927"/>
    </source>
</evidence>
<dbReference type="Pfam" id="PF03810">
    <property type="entry name" value="IBN_N"/>
    <property type="match status" value="1"/>
</dbReference>
<dbReference type="SMART" id="SM00913">
    <property type="entry name" value="IBN_N"/>
    <property type="match status" value="1"/>
</dbReference>
<dbReference type="GO" id="GO:0031267">
    <property type="term" value="F:small GTPase binding"/>
    <property type="evidence" value="ECO:0007669"/>
    <property type="project" value="InterPro"/>
</dbReference>
<dbReference type="GO" id="GO:0005737">
    <property type="term" value="C:cytoplasm"/>
    <property type="evidence" value="ECO:0007669"/>
    <property type="project" value="UniProtKB-SubCell"/>
</dbReference>
<dbReference type="InterPro" id="IPR057672">
    <property type="entry name" value="TPR_IPO4/5"/>
</dbReference>
<name>A0A196S928_BLAHN</name>
<dbReference type="GO" id="GO:0006606">
    <property type="term" value="P:protein import into nucleus"/>
    <property type="evidence" value="ECO:0007669"/>
    <property type="project" value="InterPro"/>
</dbReference>
<dbReference type="InterPro" id="IPR016024">
    <property type="entry name" value="ARM-type_fold"/>
</dbReference>
<keyword evidence="3" id="KW-0813">Transport</keyword>
<dbReference type="Pfam" id="PF25780">
    <property type="entry name" value="TPR_IPO5"/>
    <property type="match status" value="1"/>
</dbReference>
<sequence length="1360" mass="151775">MDNVNGIISAFSNLRVNDTMVEKQAENDILEYMRHPESILSFMYIITNCDVPVYRQMAALFLRKVITIYWSMVDPHDQEMVKQQLLDVMAKESYELARRAICGVVSILATSELKEGRWQEVLQRMNSLLYSTAPSEREVGMLLLYSLHEVICNYVSIDNIIDVLRTGITDNDVAVRSMAIKAACDVITSFIGEKEIAKFTCLIPLLLQSLQQSLQQGDCELVLRLFGLFEDAALDGQTFLGDNALNVVVLCCNALGDDSLMYSLRVCAGACLIEMMTNCYNALPAVLEAVLNNLSEGASEGEEEEEGTPGKVCEQVLDTISSHFNAKEVTSAVLAFALPRLTAPSWLQRRAAATALFIIVESCNTVLLSSLETLTTQLHPLLRDPCPSVSQKATYFFTECFDYIPGPLMAACPWLVREVGEMISTNDVSIMNNGLLILESLSLELENDKKDSLLTIVPLLFNHLNNQSLTLSVRTLAMSCLTCVVMKTRTKFIPFLGQTIPTALTILQTRDEDALLIRRRALEFLNKVIRHCGYDYVADSMDFISNQIAALLGDGETSFAETAFAFFKVLASEVAVEDPKYTPALRVLTAYLPFMIELVRNDNDLHVKHRQKASDEFGRLGGQFDSVLSVDNDEDAMVTAGTSEARRKAAAIDAMVAICENIPPLLDAYYEDVVNCLLEATAHLHEAVREKAYEGLEEMLQLVYNSEDEVEWENGEYDYYYSETTTSLVQNYMEVILQSLDQEPSADVELAILSLLRTMIDTLGPAFLVPRIEAVFTHFATLLQEKTASQRIYLEQNAIIVGVEAANTHPLATSAMDTLGSLITAMGANPSFLPFYQQAWQSSLAFFTLWNAPDDLISCYALASTLLETFGPDAGFVVDAVLKMVPDTVHSPKEFCRANSFYALNLIMKHFPAAFASYLDMAAKVLEAGLEGMPGDSGRAADNAVYALVQMDKSYPGRFAETIFSLVLPHLPLKVDLYEEEKVVAYLMNVYETDPALFSKYAVGALTAYGRYLDPEKEDEEYKDVMAAQLIEMKNKDPEFFDSVLEQLPIPISIAVMVNKSELSSVEKSIKRSNFSSRLRLTLYIVGVSDQPDCVYGFEKKKLVCRESRIYPRNLLRNLAVDNTLTSHFLLIDEDVWPAYTAYTALTSLPQAYLANPFNAMILPTFALSNSVLSPSMCTTLRSCVDSYAFSSSITHSAARFFPKNKEALAVCLRRGKCTAANPAAHDYLPANWTNLPPTTPFSPLPCFRQRFLEPFVMVQRWAELPRFDTRFGEEGLDRAQWVEALRYMGYEFSVLAQSYAVDMPHPTSAFADASGTERKGPSANALRLYKQFLYELRANVTDDSRIVLCLKNRGTHKEN</sequence>
<evidence type="ECO:0000256" key="1">
    <source>
        <dbReference type="ARBA" id="ARBA00004123"/>
    </source>
</evidence>
<comment type="caution">
    <text evidence="9">The sequence shown here is derived from an EMBL/GenBank/DDBJ whole genome shotgun (WGS) entry which is preliminary data.</text>
</comment>
<keyword evidence="5" id="KW-0677">Repeat</keyword>
<evidence type="ECO:0000256" key="3">
    <source>
        <dbReference type="ARBA" id="ARBA00022448"/>
    </source>
</evidence>
<evidence type="ECO:0000259" key="8">
    <source>
        <dbReference type="PROSITE" id="PS50166"/>
    </source>
</evidence>
<dbReference type="OrthoDB" id="7862313at2759"/>
<keyword evidence="10" id="KW-1185">Reference proteome</keyword>
<accession>A0A196S928</accession>
<dbReference type="Proteomes" id="UP000078348">
    <property type="component" value="Unassembled WGS sequence"/>
</dbReference>
<dbReference type="PROSITE" id="PS50166">
    <property type="entry name" value="IMPORTIN_B_NT"/>
    <property type="match status" value="1"/>
</dbReference>
<organism evidence="9 10">
    <name type="scientific">Blastocystis sp. subtype 1 (strain ATCC 50177 / NandII)</name>
    <dbReference type="NCBI Taxonomy" id="478820"/>
    <lineage>
        <taxon>Eukaryota</taxon>
        <taxon>Sar</taxon>
        <taxon>Stramenopiles</taxon>
        <taxon>Bigyra</taxon>
        <taxon>Opalozoa</taxon>
        <taxon>Opalinata</taxon>
        <taxon>Blastocystidae</taxon>
        <taxon>Blastocystis</taxon>
    </lineage>
</organism>
<evidence type="ECO:0000313" key="10">
    <source>
        <dbReference type="Proteomes" id="UP000078348"/>
    </source>
</evidence>
<dbReference type="SUPFAM" id="SSF48371">
    <property type="entry name" value="ARM repeat"/>
    <property type="match status" value="2"/>
</dbReference>
<dbReference type="Gene3D" id="1.25.10.10">
    <property type="entry name" value="Leucine-rich Repeat Variant"/>
    <property type="match status" value="1"/>
</dbReference>
<dbReference type="InterPro" id="IPR040122">
    <property type="entry name" value="Importin_beta"/>
</dbReference>
<evidence type="ECO:0000256" key="5">
    <source>
        <dbReference type="ARBA" id="ARBA00022737"/>
    </source>
</evidence>